<proteinExistence type="predicted"/>
<dbReference type="Proteomes" id="UP001054945">
    <property type="component" value="Unassembled WGS sequence"/>
</dbReference>
<gene>
    <name evidence="2" type="ORF">CEXT_125281</name>
</gene>
<protein>
    <submittedName>
        <fullName evidence="2">Uncharacterized protein</fullName>
    </submittedName>
</protein>
<accession>A0AAV4TAA0</accession>
<keyword evidence="3" id="KW-1185">Reference proteome</keyword>
<evidence type="ECO:0000313" key="2">
    <source>
        <dbReference type="EMBL" id="GIY43000.1"/>
    </source>
</evidence>
<organism evidence="2 3">
    <name type="scientific">Caerostris extrusa</name>
    <name type="common">Bark spider</name>
    <name type="synonym">Caerostris bankana</name>
    <dbReference type="NCBI Taxonomy" id="172846"/>
    <lineage>
        <taxon>Eukaryota</taxon>
        <taxon>Metazoa</taxon>
        <taxon>Ecdysozoa</taxon>
        <taxon>Arthropoda</taxon>
        <taxon>Chelicerata</taxon>
        <taxon>Arachnida</taxon>
        <taxon>Araneae</taxon>
        <taxon>Araneomorphae</taxon>
        <taxon>Entelegynae</taxon>
        <taxon>Araneoidea</taxon>
        <taxon>Araneidae</taxon>
        <taxon>Caerostris</taxon>
    </lineage>
</organism>
<dbReference type="EMBL" id="BPLR01010916">
    <property type="protein sequence ID" value="GIY43000.1"/>
    <property type="molecule type" value="Genomic_DNA"/>
</dbReference>
<comment type="caution">
    <text evidence="2">The sequence shown here is derived from an EMBL/GenBank/DDBJ whole genome shotgun (WGS) entry which is preliminary data.</text>
</comment>
<name>A0AAV4TAA0_CAEEX</name>
<feature type="region of interest" description="Disordered" evidence="1">
    <location>
        <begin position="1"/>
        <end position="28"/>
    </location>
</feature>
<evidence type="ECO:0000313" key="3">
    <source>
        <dbReference type="Proteomes" id="UP001054945"/>
    </source>
</evidence>
<dbReference type="AlphaFoldDB" id="A0AAV4TAA0"/>
<reference evidence="2 3" key="1">
    <citation type="submission" date="2021-06" db="EMBL/GenBank/DDBJ databases">
        <title>Caerostris extrusa draft genome.</title>
        <authorList>
            <person name="Kono N."/>
            <person name="Arakawa K."/>
        </authorList>
    </citation>
    <scope>NUCLEOTIDE SEQUENCE [LARGE SCALE GENOMIC DNA]</scope>
</reference>
<evidence type="ECO:0000256" key="1">
    <source>
        <dbReference type="SAM" id="MobiDB-lite"/>
    </source>
</evidence>
<sequence>MRDRRRPSVQRTASQRRGQVRRHPSHVLGGHFRSIGHRRVSVLRQTHLFIRGPSVFMNDVGPPADWQPPGLIDRPSCQAKRLTRWSKAPCLITDAFVEGNLSTRVTSPRVGYCFCLGG</sequence>